<dbReference type="EMBL" id="CCKQ01015344">
    <property type="protein sequence ID" value="CDW87163.1"/>
    <property type="molecule type" value="Genomic_DNA"/>
</dbReference>
<protein>
    <submittedName>
        <fullName evidence="3">Uncharacterized protein</fullName>
    </submittedName>
</protein>
<proteinExistence type="predicted"/>
<keyword evidence="4" id="KW-1185">Reference proteome</keyword>
<dbReference type="OMA" id="HEIECIN"/>
<name>A0A078B1L2_STYLE</name>
<reference evidence="3 4" key="1">
    <citation type="submission" date="2014-06" db="EMBL/GenBank/DDBJ databases">
        <authorList>
            <person name="Swart Estienne"/>
        </authorList>
    </citation>
    <scope>NUCLEOTIDE SEQUENCE [LARGE SCALE GENOMIC DNA]</scope>
    <source>
        <strain evidence="3 4">130c</strain>
    </source>
</reference>
<evidence type="ECO:0000313" key="4">
    <source>
        <dbReference type="Proteomes" id="UP000039865"/>
    </source>
</evidence>
<dbReference type="InParanoid" id="A0A078B1L2"/>
<dbReference type="OrthoDB" id="8062037at2759"/>
<gene>
    <name evidence="3" type="primary">Contig13839.g14766</name>
    <name evidence="3" type="ORF">STYLEM_16266</name>
</gene>
<feature type="compositionally biased region" description="Low complexity" evidence="2">
    <location>
        <begin position="271"/>
        <end position="287"/>
    </location>
</feature>
<feature type="region of interest" description="Disordered" evidence="2">
    <location>
        <begin position="269"/>
        <end position="299"/>
    </location>
</feature>
<feature type="region of interest" description="Disordered" evidence="2">
    <location>
        <begin position="202"/>
        <end position="227"/>
    </location>
</feature>
<feature type="coiled-coil region" evidence="1">
    <location>
        <begin position="47"/>
        <end position="85"/>
    </location>
</feature>
<keyword evidence="1" id="KW-0175">Coiled coil</keyword>
<dbReference type="PANTHER" id="PTHR47026">
    <property type="entry name" value="PIGMENTOSA GTPASE REGULATOR-LIKE PROTEIN, PUTATIVE-RELATED"/>
    <property type="match status" value="1"/>
</dbReference>
<evidence type="ECO:0000256" key="1">
    <source>
        <dbReference type="SAM" id="Coils"/>
    </source>
</evidence>
<organism evidence="3 4">
    <name type="scientific">Stylonychia lemnae</name>
    <name type="common">Ciliate</name>
    <dbReference type="NCBI Taxonomy" id="5949"/>
    <lineage>
        <taxon>Eukaryota</taxon>
        <taxon>Sar</taxon>
        <taxon>Alveolata</taxon>
        <taxon>Ciliophora</taxon>
        <taxon>Intramacronucleata</taxon>
        <taxon>Spirotrichea</taxon>
        <taxon>Stichotrichia</taxon>
        <taxon>Sporadotrichida</taxon>
        <taxon>Oxytrichidae</taxon>
        <taxon>Stylonychinae</taxon>
        <taxon>Stylonychia</taxon>
    </lineage>
</organism>
<dbReference type="AlphaFoldDB" id="A0A078B1L2"/>
<accession>A0A078B1L2</accession>
<dbReference type="Proteomes" id="UP000039865">
    <property type="component" value="Unassembled WGS sequence"/>
</dbReference>
<evidence type="ECO:0000313" key="3">
    <source>
        <dbReference type="EMBL" id="CDW87163.1"/>
    </source>
</evidence>
<evidence type="ECO:0000256" key="2">
    <source>
        <dbReference type="SAM" id="MobiDB-lite"/>
    </source>
</evidence>
<dbReference type="PANTHER" id="PTHR47026:SF2">
    <property type="entry name" value="FLAGELLAR ASSOCIATED PROTEIN"/>
    <property type="match status" value="1"/>
</dbReference>
<sequence length="299" mass="35193">MSQDSAQKNGAELGDGQKIEDYLQVLEEHRRNCEKEGNFVEAEMAKSRIEEMKVQEAQRQLEQLVLKHQQEKAELEDQHQREYDQFNQEWDQRMSQKDQEHQLMLQQLDEQHQRDLEKNRIDLDQKIPAIFKPSSELLNLKKIQDQLAKQKEYGEAHKVQQKIIELSKEEEEKYSQVRQKKIVAAETLMIQKQQQQMNALRKKCDNSMSEDRKLREQQHEKMLQKYSNVKREIESQQSLERIKLEKLFGKQLLASQSSLSYGLKKNDQAYSSKGFSSNSSPKKGSWGAQTGRDNASKQL</sequence>